<dbReference type="InterPro" id="IPR006258">
    <property type="entry name" value="Lipoamide_DH"/>
</dbReference>
<evidence type="ECO:0000256" key="1">
    <source>
        <dbReference type="ARBA" id="ARBA00004496"/>
    </source>
</evidence>
<feature type="binding site" evidence="11">
    <location>
        <position position="203"/>
    </location>
    <ligand>
        <name>NAD(+)</name>
        <dbReference type="ChEBI" id="CHEBI:57540"/>
    </ligand>
</feature>
<evidence type="ECO:0000313" key="17">
    <source>
        <dbReference type="Proteomes" id="UP000005824"/>
    </source>
</evidence>
<reference evidence="16 17" key="1">
    <citation type="journal article" date="2011" name="J. Bacteriol.">
        <title>Genome sequence of Chthoniobacter flavus Ellin428, an aerobic heterotrophic soil bacterium.</title>
        <authorList>
            <person name="Kant R."/>
            <person name="van Passel M.W."/>
            <person name="Palva A."/>
            <person name="Lucas S."/>
            <person name="Lapidus A."/>
            <person name="Glavina Del Rio T."/>
            <person name="Dalin E."/>
            <person name="Tice H."/>
            <person name="Bruce D."/>
            <person name="Goodwin L."/>
            <person name="Pitluck S."/>
            <person name="Larimer F.W."/>
            <person name="Land M.L."/>
            <person name="Hauser L."/>
            <person name="Sangwan P."/>
            <person name="de Vos W.M."/>
            <person name="Janssen P.H."/>
            <person name="Smidt H."/>
        </authorList>
    </citation>
    <scope>NUCLEOTIDE SEQUENCE [LARGE SCALE GENOMIC DNA]</scope>
    <source>
        <strain evidence="16 17">Ellin428</strain>
    </source>
</reference>
<dbReference type="InterPro" id="IPR004099">
    <property type="entry name" value="Pyr_nucl-diS_OxRdtase_dimer"/>
</dbReference>
<evidence type="ECO:0000256" key="13">
    <source>
        <dbReference type="RuleBase" id="RU003692"/>
    </source>
</evidence>
<evidence type="ECO:0000259" key="14">
    <source>
        <dbReference type="Pfam" id="PF02852"/>
    </source>
</evidence>
<dbReference type="Pfam" id="PF02852">
    <property type="entry name" value="Pyr_redox_dim"/>
    <property type="match status" value="1"/>
</dbReference>
<dbReference type="InterPro" id="IPR001100">
    <property type="entry name" value="Pyr_nuc-diS_OxRdtase"/>
</dbReference>
<evidence type="ECO:0000256" key="11">
    <source>
        <dbReference type="PIRSR" id="PIRSR000350-3"/>
    </source>
</evidence>
<evidence type="ECO:0000313" key="16">
    <source>
        <dbReference type="EMBL" id="EDY22002.1"/>
    </source>
</evidence>
<dbReference type="InterPro" id="IPR023753">
    <property type="entry name" value="FAD/NAD-binding_dom"/>
</dbReference>
<dbReference type="GO" id="GO:0005737">
    <property type="term" value="C:cytoplasm"/>
    <property type="evidence" value="ECO:0007669"/>
    <property type="project" value="UniProtKB-SubCell"/>
</dbReference>
<evidence type="ECO:0000256" key="8">
    <source>
        <dbReference type="ARBA" id="ARBA00023027"/>
    </source>
</evidence>
<feature type="domain" description="FAD/NAD(P)-binding" evidence="15">
    <location>
        <begin position="4"/>
        <end position="323"/>
    </location>
</feature>
<evidence type="ECO:0000256" key="2">
    <source>
        <dbReference type="ARBA" id="ARBA00007532"/>
    </source>
</evidence>
<keyword evidence="8 11" id="KW-0520">NAD</keyword>
<keyword evidence="13" id="KW-0676">Redox-active center</keyword>
<dbReference type="SUPFAM" id="SSF55424">
    <property type="entry name" value="FAD/NAD-linked reductases, dimerisation (C-terminal) domain"/>
    <property type="match status" value="1"/>
</dbReference>
<evidence type="ECO:0000256" key="5">
    <source>
        <dbReference type="ARBA" id="ARBA00022630"/>
    </source>
</evidence>
<dbReference type="FunFam" id="3.30.390.30:FF:000001">
    <property type="entry name" value="Dihydrolipoyl dehydrogenase"/>
    <property type="match status" value="1"/>
</dbReference>
<dbReference type="InterPro" id="IPR050151">
    <property type="entry name" value="Class-I_Pyr_Nuc-Dis_Oxidored"/>
</dbReference>
<feature type="active site" description="Proton acceptor" evidence="10">
    <location>
        <position position="441"/>
    </location>
</feature>
<dbReference type="RefSeq" id="WP_006977454.1">
    <property type="nucleotide sequence ID" value="NZ_ABVL01000001.1"/>
</dbReference>
<gene>
    <name evidence="16" type="ORF">CfE428DRAFT_0127</name>
</gene>
<keyword evidence="6 11" id="KW-0274">FAD</keyword>
<dbReference type="GO" id="GO:0004148">
    <property type="term" value="F:dihydrolipoyl dehydrogenase (NADH) activity"/>
    <property type="evidence" value="ECO:0007669"/>
    <property type="project" value="UniProtKB-EC"/>
</dbReference>
<feature type="binding site" evidence="11">
    <location>
        <position position="50"/>
    </location>
    <ligand>
        <name>FAD</name>
        <dbReference type="ChEBI" id="CHEBI:57692"/>
    </ligand>
</feature>
<evidence type="ECO:0000256" key="7">
    <source>
        <dbReference type="ARBA" id="ARBA00023002"/>
    </source>
</evidence>
<dbReference type="GO" id="GO:0006103">
    <property type="term" value="P:2-oxoglutarate metabolic process"/>
    <property type="evidence" value="ECO:0007669"/>
    <property type="project" value="TreeGrafter"/>
</dbReference>
<dbReference type="InterPro" id="IPR016156">
    <property type="entry name" value="FAD/NAD-linked_Rdtase_dimer_sf"/>
</dbReference>
<evidence type="ECO:0000256" key="6">
    <source>
        <dbReference type="ARBA" id="ARBA00022827"/>
    </source>
</evidence>
<dbReference type="NCBIfam" id="TIGR01350">
    <property type="entry name" value="lipoamide_DH"/>
    <property type="match status" value="1"/>
</dbReference>
<proteinExistence type="inferred from homology"/>
<dbReference type="InParanoid" id="B4CTW4"/>
<dbReference type="InterPro" id="IPR036188">
    <property type="entry name" value="FAD/NAD-bd_sf"/>
</dbReference>
<dbReference type="STRING" id="497964.CfE428DRAFT_0127"/>
<comment type="similarity">
    <text evidence="2 13">Belongs to the class-I pyridine nucleotide-disulfide oxidoreductase family.</text>
</comment>
<dbReference type="Pfam" id="PF07992">
    <property type="entry name" value="Pyr_redox_2"/>
    <property type="match status" value="1"/>
</dbReference>
<keyword evidence="17" id="KW-1185">Reference proteome</keyword>
<sequence length="462" mass="49119">MANYDLIVIGAGPAGYVAAIKAAQLGKKVACVDKDRTGGTCNNYGCIPTKALLKNAELFHTMKHRAAEFGFKIEGLSYDWDAIFKRSRTVSEKGSAGVDFLFKKNKIDNLRGEASMDKAGEVKVKSADGKTETHTAKNVLIATGCVSRPLPGLDFKGTTVIGSKEALALPHQPKSMIIIGAGAIGVEFAYFFNAYGTKVTVVEMLPNLLPVEDTEVSQALEKSFAKQGITVLTNHKTTKTEVSDSGVKITVADAKNVEKVIEAETALVAIGVSPVLPGGSLKFELVKGYLKTDDRYQTSVPGVYAAGDIIGPPWLAHVASYEAVQAVEGMFDPKHQPKKVTTFPGCTYCQPQVASVGLTERAAKEKGLKYKVGKFPFMALGKARAIGEPDGFVKLIVGEPHGEILGAHIIGSEATEMIAELGLAITLEATIDEIEETIHAHPTLSEGVKEAVEVAAGHAIHI</sequence>
<keyword evidence="11" id="KW-0547">Nucleotide-binding</keyword>
<dbReference type="PANTHER" id="PTHR22912:SF217">
    <property type="entry name" value="DIHYDROLIPOYL DEHYDROGENASE"/>
    <property type="match status" value="1"/>
</dbReference>
<dbReference type="PRINTS" id="PR00368">
    <property type="entry name" value="FADPNR"/>
</dbReference>
<evidence type="ECO:0000259" key="15">
    <source>
        <dbReference type="Pfam" id="PF07992"/>
    </source>
</evidence>
<dbReference type="AlphaFoldDB" id="B4CTW4"/>
<comment type="subcellular location">
    <subcellularLocation>
        <location evidence="1">Cytoplasm</location>
    </subcellularLocation>
</comment>
<organism evidence="16 17">
    <name type="scientific">Chthoniobacter flavus Ellin428</name>
    <dbReference type="NCBI Taxonomy" id="497964"/>
    <lineage>
        <taxon>Bacteria</taxon>
        <taxon>Pseudomonadati</taxon>
        <taxon>Verrucomicrobiota</taxon>
        <taxon>Spartobacteria</taxon>
        <taxon>Chthoniobacterales</taxon>
        <taxon>Chthoniobacteraceae</taxon>
        <taxon>Chthoniobacter</taxon>
    </lineage>
</organism>
<comment type="miscellaneous">
    <text evidence="13">The active site is a redox-active disulfide bond.</text>
</comment>
<evidence type="ECO:0000256" key="9">
    <source>
        <dbReference type="ARBA" id="ARBA00049187"/>
    </source>
</evidence>
<comment type="cofactor">
    <cofactor evidence="11 13">
        <name>FAD</name>
        <dbReference type="ChEBI" id="CHEBI:57692"/>
    </cofactor>
    <text evidence="11 13">Binds 1 FAD per subunit.</text>
</comment>
<feature type="disulfide bond" description="Redox-active" evidence="12">
    <location>
        <begin position="41"/>
        <end position="46"/>
    </location>
</feature>
<dbReference type="FunCoup" id="B4CTW4">
    <property type="interactions" value="609"/>
</dbReference>
<dbReference type="PRINTS" id="PR00411">
    <property type="entry name" value="PNDRDTASEI"/>
</dbReference>
<dbReference type="SUPFAM" id="SSF51905">
    <property type="entry name" value="FAD/NAD(P)-binding domain"/>
    <property type="match status" value="1"/>
</dbReference>
<dbReference type="Proteomes" id="UP000005824">
    <property type="component" value="Unassembled WGS sequence"/>
</dbReference>
<evidence type="ECO:0000256" key="12">
    <source>
        <dbReference type="PIRSR" id="PIRSR000350-4"/>
    </source>
</evidence>
<dbReference type="Gene3D" id="3.30.390.30">
    <property type="match status" value="1"/>
</dbReference>
<name>B4CTW4_9BACT</name>
<accession>B4CTW4</accession>
<feature type="binding site" evidence="11">
    <location>
        <position position="308"/>
    </location>
    <ligand>
        <name>FAD</name>
        <dbReference type="ChEBI" id="CHEBI:57692"/>
    </ligand>
</feature>
<keyword evidence="5 13" id="KW-0285">Flavoprotein</keyword>
<feature type="binding site" evidence="11">
    <location>
        <position position="271"/>
    </location>
    <ligand>
        <name>NAD(+)</name>
        <dbReference type="ChEBI" id="CHEBI:57540"/>
    </ligand>
</feature>
<evidence type="ECO:0000256" key="10">
    <source>
        <dbReference type="PIRSR" id="PIRSR000350-2"/>
    </source>
</evidence>
<comment type="caution">
    <text evidence="16">The sequence shown here is derived from an EMBL/GenBank/DDBJ whole genome shotgun (WGS) entry which is preliminary data.</text>
</comment>
<feature type="domain" description="Pyridine nucleotide-disulphide oxidoreductase dimerisation" evidence="14">
    <location>
        <begin position="344"/>
        <end position="451"/>
    </location>
</feature>
<protein>
    <recommendedName>
        <fullName evidence="4 13">Dihydrolipoyl dehydrogenase</fullName>
        <ecNumber evidence="3 13">1.8.1.4</ecNumber>
    </recommendedName>
</protein>
<dbReference type="EMBL" id="ABVL01000001">
    <property type="protein sequence ID" value="EDY22002.1"/>
    <property type="molecule type" value="Genomic_DNA"/>
</dbReference>
<keyword evidence="7 13" id="KW-0560">Oxidoreductase</keyword>
<dbReference type="PANTHER" id="PTHR22912">
    <property type="entry name" value="DISULFIDE OXIDOREDUCTASE"/>
    <property type="match status" value="1"/>
</dbReference>
<dbReference type="eggNOG" id="COG1249">
    <property type="taxonomic scope" value="Bacteria"/>
</dbReference>
<dbReference type="Gene3D" id="3.50.50.60">
    <property type="entry name" value="FAD/NAD(P)-binding domain"/>
    <property type="match status" value="2"/>
</dbReference>
<evidence type="ECO:0000256" key="3">
    <source>
        <dbReference type="ARBA" id="ARBA00012608"/>
    </source>
</evidence>
<comment type="catalytic activity">
    <reaction evidence="9 13">
        <text>N(6)-[(R)-dihydrolipoyl]-L-lysyl-[protein] + NAD(+) = N(6)-[(R)-lipoyl]-L-lysyl-[protein] + NADH + H(+)</text>
        <dbReference type="Rhea" id="RHEA:15045"/>
        <dbReference type="Rhea" id="RHEA-COMP:10474"/>
        <dbReference type="Rhea" id="RHEA-COMP:10475"/>
        <dbReference type="ChEBI" id="CHEBI:15378"/>
        <dbReference type="ChEBI" id="CHEBI:57540"/>
        <dbReference type="ChEBI" id="CHEBI:57945"/>
        <dbReference type="ChEBI" id="CHEBI:83099"/>
        <dbReference type="ChEBI" id="CHEBI:83100"/>
        <dbReference type="EC" id="1.8.1.4"/>
    </reaction>
</comment>
<dbReference type="PIRSF" id="PIRSF000350">
    <property type="entry name" value="Mercury_reductase_MerA"/>
    <property type="match status" value="1"/>
</dbReference>
<feature type="binding site" evidence="11">
    <location>
        <begin position="180"/>
        <end position="187"/>
    </location>
    <ligand>
        <name>NAD(+)</name>
        <dbReference type="ChEBI" id="CHEBI:57540"/>
    </ligand>
</feature>
<evidence type="ECO:0000256" key="4">
    <source>
        <dbReference type="ARBA" id="ARBA00016961"/>
    </source>
</evidence>
<dbReference type="EC" id="1.8.1.4" evidence="3 13"/>
<dbReference type="GO" id="GO:0050660">
    <property type="term" value="F:flavin adenine dinucleotide binding"/>
    <property type="evidence" value="ECO:0007669"/>
    <property type="project" value="InterPro"/>
</dbReference>